<evidence type="ECO:0000313" key="4">
    <source>
        <dbReference type="Proteomes" id="UP000664701"/>
    </source>
</evidence>
<feature type="compositionally biased region" description="Low complexity" evidence="1">
    <location>
        <begin position="289"/>
        <end position="300"/>
    </location>
</feature>
<organism evidence="3 4">
    <name type="scientific">Candidatus Enterococcus lowellii</name>
    <dbReference type="NCBI Taxonomy" id="2230877"/>
    <lineage>
        <taxon>Bacteria</taxon>
        <taxon>Bacillati</taxon>
        <taxon>Bacillota</taxon>
        <taxon>Bacilli</taxon>
        <taxon>Lactobacillales</taxon>
        <taxon>Enterococcaceae</taxon>
        <taxon>Enterococcus</taxon>
    </lineage>
</organism>
<proteinExistence type="predicted"/>
<protein>
    <recommendedName>
        <fullName evidence="2">Flagellar hook-length control protein-like C-terminal domain-containing protein</fullName>
    </recommendedName>
</protein>
<feature type="region of interest" description="Disordered" evidence="1">
    <location>
        <begin position="35"/>
        <end position="105"/>
    </location>
</feature>
<feature type="compositionally biased region" description="Low complexity" evidence="1">
    <location>
        <begin position="837"/>
        <end position="851"/>
    </location>
</feature>
<keyword evidence="4" id="KW-1185">Reference proteome</keyword>
<feature type="compositionally biased region" description="Polar residues" evidence="1">
    <location>
        <begin position="301"/>
        <end position="321"/>
    </location>
</feature>
<evidence type="ECO:0000313" key="3">
    <source>
        <dbReference type="EMBL" id="WYJ76288.1"/>
    </source>
</evidence>
<feature type="compositionally biased region" description="Basic and acidic residues" evidence="1">
    <location>
        <begin position="654"/>
        <end position="666"/>
    </location>
</feature>
<feature type="compositionally biased region" description="Polar residues" evidence="1">
    <location>
        <begin position="64"/>
        <end position="82"/>
    </location>
</feature>
<feature type="region of interest" description="Disordered" evidence="1">
    <location>
        <begin position="1"/>
        <end position="22"/>
    </location>
</feature>
<feature type="compositionally biased region" description="Low complexity" evidence="1">
    <location>
        <begin position="83"/>
        <end position="102"/>
    </location>
</feature>
<dbReference type="EMBL" id="CP147251">
    <property type="protein sequence ID" value="WYJ76288.1"/>
    <property type="molecule type" value="Genomic_DNA"/>
</dbReference>
<accession>A0ABZ2SKA6</accession>
<evidence type="ECO:0000259" key="2">
    <source>
        <dbReference type="Pfam" id="PF02120"/>
    </source>
</evidence>
<dbReference type="Pfam" id="PF02120">
    <property type="entry name" value="Flg_hook"/>
    <property type="match status" value="1"/>
</dbReference>
<feature type="region of interest" description="Disordered" evidence="1">
    <location>
        <begin position="652"/>
        <end position="710"/>
    </location>
</feature>
<name>A0ABZ2SKA6_9ENTE</name>
<feature type="region of interest" description="Disordered" evidence="1">
    <location>
        <begin position="832"/>
        <end position="865"/>
    </location>
</feature>
<dbReference type="CDD" id="cd17470">
    <property type="entry name" value="T3SS_Flik_C"/>
    <property type="match status" value="1"/>
</dbReference>
<dbReference type="Gene3D" id="3.30.750.140">
    <property type="match status" value="1"/>
</dbReference>
<feature type="region of interest" description="Disordered" evidence="1">
    <location>
        <begin position="285"/>
        <end position="321"/>
    </location>
</feature>
<gene>
    <name evidence="3" type="ORF">DOK78_000914</name>
</gene>
<reference evidence="3 4" key="2">
    <citation type="submission" date="2024-03" db="EMBL/GenBank/DDBJ databases">
        <title>The Genome Sequence of Enterococcus sp. DIV2402.</title>
        <authorList>
            <consortium name="The Broad Institute Genomics Platform"/>
            <consortium name="The Broad Institute Microbial Omics Core"/>
            <consortium name="The Broad Institute Genomic Center for Infectious Diseases"/>
            <person name="Earl A."/>
            <person name="Manson A."/>
            <person name="Gilmore M."/>
            <person name="Schwartman J."/>
            <person name="Shea T."/>
            <person name="Abouelleil A."/>
            <person name="Cao P."/>
            <person name="Chapman S."/>
            <person name="Cusick C."/>
            <person name="Young S."/>
            <person name="Neafsey D."/>
            <person name="Nusbaum C."/>
            <person name="Birren B."/>
        </authorList>
    </citation>
    <scope>NUCLEOTIDE SEQUENCE [LARGE SCALE GENOMIC DNA]</scope>
    <source>
        <strain evidence="3 4">DIV2402</strain>
    </source>
</reference>
<dbReference type="InterPro" id="IPR038610">
    <property type="entry name" value="FliK-like_C_sf"/>
</dbReference>
<evidence type="ECO:0000256" key="1">
    <source>
        <dbReference type="SAM" id="MobiDB-lite"/>
    </source>
</evidence>
<dbReference type="RefSeq" id="WP_207942454.1">
    <property type="nucleotide sequence ID" value="NZ_CP147251.1"/>
</dbReference>
<reference evidence="3 4" key="1">
    <citation type="submission" date="2021-03" db="EMBL/GenBank/DDBJ databases">
        <authorList>
            <person name="Gilmore M.S."/>
            <person name="Schwartzman J."/>
            <person name="Van Tyne D."/>
            <person name="Martin M."/>
            <person name="Earl A.M."/>
            <person name="Manson A.L."/>
            <person name="Straub T."/>
            <person name="Salamzade R."/>
            <person name="Saavedra J."/>
            <person name="Lebreton F."/>
            <person name="Prichula J."/>
            <person name="Schaufler K."/>
            <person name="Gaca A."/>
            <person name="Sgardioli B."/>
            <person name="Wagenaar J."/>
            <person name="Strong T."/>
        </authorList>
    </citation>
    <scope>NUCLEOTIDE SEQUENCE [LARGE SCALE GENOMIC DNA]</scope>
    <source>
        <strain evidence="3 4">DIV2402</strain>
    </source>
</reference>
<feature type="domain" description="Flagellar hook-length control protein-like C-terminal" evidence="2">
    <location>
        <begin position="751"/>
        <end position="817"/>
    </location>
</feature>
<dbReference type="Proteomes" id="UP000664701">
    <property type="component" value="Chromosome"/>
</dbReference>
<feature type="compositionally biased region" description="Polar residues" evidence="1">
    <location>
        <begin position="678"/>
        <end position="710"/>
    </location>
</feature>
<sequence length="887" mass="97960">MERIHQITNSTFPTTNHQSSAPDSTMFQMFFQQFQSASDEDVQSEETTVEHSELEQSMDEDTFSKANISKQEHSSQASSIPISTFATQSSQQSASTTNETSNMQQTTTRMDTEFLVGMEQKNSHAVFMQTNSPSTDVLGKSNEHRTTNLFKESVESYSNRVSENKMFAIQTVPSVNENPEVMTNEALPSPFSVEVTSDSSEKINSLPVNRSMEVNTVIEEQQFNPPLVNPTGDLLETVPDTKEMLTEAFQVTKEHLPTAQSFIENQLHQNSEILIGEFSQIEKDTLPQTSPETTGEESSSVATMDSASPDISWTNPLNSTSDNFMGETKQVEKNIEEQPLKNGVGIELSAELPTAELPTVASMVSERLRPTSDKFLGMDHQGEENLPEQLNAELPIAASIVPERLRSTSDKFLGMDHQGEENLPEQLNAELPIAASMVPERLRPTSDKFLGMDHQGEENLLEQSNPELSIHGSLFPNRLKSMSDQFLGPVTIEESIVTQPINSGELEATAELLTSVAKTKQTVPSSEVILDESSVIEKLSEQQTLNTDLENGIDEAVVLKNRTIDPEVDLPKGTQAVNETLPNKSSDTLVEKVLSSKVLSKEVAPTEIVQAPIIEKIVGSDKQQVPTVIEEVPETAKKTAAILDKSIPVDQEISEPKATNRVEVQSEKQSLPVENENVESTDQVHSTTKTESTDKSITPKSVGNSEIVTSSPTTIPVREAGTIALDVPKIQSGHGPTFEKVVQEIAKPIQQELQTMVRPNEKVVTFDLDPGDLGKIQVKMKVTAQSVSLELTVQSEQTKKMFEAITTRLDKVLQKQENVSVFTVTRSEPTIASTTDNQNSLSQSFQQGFSQERPMQQQRHPAGRYRKQQLEENVVEHEVESRVSILA</sequence>
<dbReference type="InterPro" id="IPR021136">
    <property type="entry name" value="Flagellar_hook_control-like_C"/>
</dbReference>